<dbReference type="PANTHER" id="PTHR10133:SF62">
    <property type="entry name" value="DNA POLYMERASE THETA"/>
    <property type="match status" value="1"/>
</dbReference>
<evidence type="ECO:0000313" key="2">
    <source>
        <dbReference type="Proteomes" id="UP000823775"/>
    </source>
</evidence>
<gene>
    <name evidence="1" type="ORF">HAX54_010288</name>
</gene>
<dbReference type="InterPro" id="IPR036397">
    <property type="entry name" value="RNaseH_sf"/>
</dbReference>
<dbReference type="PANTHER" id="PTHR10133">
    <property type="entry name" value="DNA POLYMERASE I"/>
    <property type="match status" value="1"/>
</dbReference>
<sequence length="473" mass="52685">MHLRLQGAWFRLYKKMLEEIVELTTIPFVKGSRARALYKAGFRTPEASVPEIVRVLFESSSWADQGSAQRRIQLGVAKKKKNGARKIVLDKAEEARLAAFSAFRSLGLDVPTLAQPVISTAAGYGAQKEASTSSAEGSTSSFVSLENAKQIFSTLLERSKEVNITDPDAGAENAKRKTVADKEAFDIEGSNGLNSEVNETTHHIDNAKISPYQTLKSKGIEGGGTCTDHNYAGKHHYEGAEMCNGRVKETSEKGPMNATAVAGGFDSFLDLWEAAGEFYFDVHFSKKSALNSITPFEIYGLAICWEDSPVYYVNLPRDLFWSYRRRNSQSLPITSGDIGNVLPPNLQWEIAIHRWNRISTIMRKKDIKKFTWNLKVQIQVLKHPTVSIQRFGGLSLLVKSLGVNLIDNNCYLLSPVHVQDAIDLCIVAWVLWPDEEKGSNPSIEKEVKKRLSIEAAAAANRNGRWKNQMRRCS</sequence>
<dbReference type="Gene3D" id="3.30.420.10">
    <property type="entry name" value="Ribonuclease H-like superfamily/Ribonuclease H"/>
    <property type="match status" value="1"/>
</dbReference>
<evidence type="ECO:0000313" key="1">
    <source>
        <dbReference type="EMBL" id="MCE3217082.1"/>
    </source>
</evidence>
<protein>
    <submittedName>
        <fullName evidence="1">Uncharacterized protein</fullName>
    </submittedName>
</protein>
<accession>A0ABS8WVU4</accession>
<keyword evidence="2" id="KW-1185">Reference proteome</keyword>
<dbReference type="Gene3D" id="1.10.150.20">
    <property type="entry name" value="5' to 3' exonuclease, C-terminal subdomain"/>
    <property type="match status" value="1"/>
</dbReference>
<comment type="caution">
    <text evidence="1">The sequence shown here is derived from an EMBL/GenBank/DDBJ whole genome shotgun (WGS) entry which is preliminary data.</text>
</comment>
<dbReference type="EMBL" id="JACEIK010015648">
    <property type="protein sequence ID" value="MCE3217082.1"/>
    <property type="molecule type" value="Genomic_DNA"/>
</dbReference>
<dbReference type="SUPFAM" id="SSF158702">
    <property type="entry name" value="Sec63 N-terminal domain-like"/>
    <property type="match status" value="1"/>
</dbReference>
<proteinExistence type="predicted"/>
<organism evidence="1 2">
    <name type="scientific">Datura stramonium</name>
    <name type="common">Jimsonweed</name>
    <name type="synonym">Common thornapple</name>
    <dbReference type="NCBI Taxonomy" id="4076"/>
    <lineage>
        <taxon>Eukaryota</taxon>
        <taxon>Viridiplantae</taxon>
        <taxon>Streptophyta</taxon>
        <taxon>Embryophyta</taxon>
        <taxon>Tracheophyta</taxon>
        <taxon>Spermatophyta</taxon>
        <taxon>Magnoliopsida</taxon>
        <taxon>eudicotyledons</taxon>
        <taxon>Gunneridae</taxon>
        <taxon>Pentapetalae</taxon>
        <taxon>asterids</taxon>
        <taxon>lamiids</taxon>
        <taxon>Solanales</taxon>
        <taxon>Solanaceae</taxon>
        <taxon>Solanoideae</taxon>
        <taxon>Datureae</taxon>
        <taxon>Datura</taxon>
    </lineage>
</organism>
<dbReference type="InterPro" id="IPR002298">
    <property type="entry name" value="DNA_polymerase_A"/>
</dbReference>
<dbReference type="Proteomes" id="UP000823775">
    <property type="component" value="Unassembled WGS sequence"/>
</dbReference>
<reference evidence="1 2" key="1">
    <citation type="journal article" date="2021" name="BMC Genomics">
        <title>Datura genome reveals duplications of psychoactive alkaloid biosynthetic genes and high mutation rate following tissue culture.</title>
        <authorList>
            <person name="Rajewski A."/>
            <person name="Carter-House D."/>
            <person name="Stajich J."/>
            <person name="Litt A."/>
        </authorList>
    </citation>
    <scope>NUCLEOTIDE SEQUENCE [LARGE SCALE GENOMIC DNA]</scope>
    <source>
        <strain evidence="1">AR-01</strain>
    </source>
</reference>
<name>A0ABS8WVU4_DATST</name>